<dbReference type="EMBL" id="ATLV01024136">
    <property type="status" value="NOT_ANNOTATED_CDS"/>
    <property type="molecule type" value="Genomic_DNA"/>
</dbReference>
<sequence>MSFVSYPAVPMVEVLLQKQQEQQRQPKQLQSSQVAIRRSVVVSVPSCSVSTVFAACVVARGGQCQCGPVPIAEEGGH</sequence>
<evidence type="ECO:0000313" key="3">
    <source>
        <dbReference type="Proteomes" id="UP000030765"/>
    </source>
</evidence>
<reference evidence="1 3" key="1">
    <citation type="journal article" date="2014" name="BMC Genomics">
        <title>Genome sequence of Anopheles sinensis provides insight into genetics basis of mosquito competence for malaria parasites.</title>
        <authorList>
            <person name="Zhou D."/>
            <person name="Zhang D."/>
            <person name="Ding G."/>
            <person name="Shi L."/>
            <person name="Hou Q."/>
            <person name="Ye Y."/>
            <person name="Xu Y."/>
            <person name="Zhou H."/>
            <person name="Xiong C."/>
            <person name="Li S."/>
            <person name="Yu J."/>
            <person name="Hong S."/>
            <person name="Yu X."/>
            <person name="Zou P."/>
            <person name="Chen C."/>
            <person name="Chang X."/>
            <person name="Wang W."/>
            <person name="Lv Y."/>
            <person name="Sun Y."/>
            <person name="Ma L."/>
            <person name="Shen B."/>
            <person name="Zhu C."/>
        </authorList>
    </citation>
    <scope>NUCLEOTIDE SEQUENCE [LARGE SCALE GENOMIC DNA]</scope>
</reference>
<evidence type="ECO:0000313" key="2">
    <source>
        <dbReference type="EnsemblMetazoa" id="ASIC018875-PA"/>
    </source>
</evidence>
<protein>
    <submittedName>
        <fullName evidence="1 2">Uncharacterized protein</fullName>
    </submittedName>
</protein>
<proteinExistence type="predicted"/>
<dbReference type="Proteomes" id="UP000030765">
    <property type="component" value="Unassembled WGS sequence"/>
</dbReference>
<dbReference type="EnsemblMetazoa" id="ASIC018875-RA">
    <property type="protein sequence ID" value="ASIC018875-PA"/>
    <property type="gene ID" value="ASIC018875"/>
</dbReference>
<accession>A0A084WKS7</accession>
<dbReference type="EMBL" id="KE525349">
    <property type="protein sequence ID" value="KFB50821.1"/>
    <property type="molecule type" value="Genomic_DNA"/>
</dbReference>
<reference evidence="2" key="2">
    <citation type="submission" date="2020-05" db="UniProtKB">
        <authorList>
            <consortium name="EnsemblMetazoa"/>
        </authorList>
    </citation>
    <scope>IDENTIFICATION</scope>
</reference>
<gene>
    <name evidence="1" type="ORF">ZHAS_00018875</name>
</gene>
<dbReference type="AlphaFoldDB" id="A0A084WKS7"/>
<keyword evidence="3" id="KW-1185">Reference proteome</keyword>
<name>A0A084WKS7_ANOSI</name>
<evidence type="ECO:0000313" key="1">
    <source>
        <dbReference type="EMBL" id="KFB50821.1"/>
    </source>
</evidence>
<dbReference type="VEuPathDB" id="VectorBase:ASIC018875"/>
<organism evidence="1">
    <name type="scientific">Anopheles sinensis</name>
    <name type="common">Mosquito</name>
    <dbReference type="NCBI Taxonomy" id="74873"/>
    <lineage>
        <taxon>Eukaryota</taxon>
        <taxon>Metazoa</taxon>
        <taxon>Ecdysozoa</taxon>
        <taxon>Arthropoda</taxon>
        <taxon>Hexapoda</taxon>
        <taxon>Insecta</taxon>
        <taxon>Pterygota</taxon>
        <taxon>Neoptera</taxon>
        <taxon>Endopterygota</taxon>
        <taxon>Diptera</taxon>
        <taxon>Nematocera</taxon>
        <taxon>Culicoidea</taxon>
        <taxon>Culicidae</taxon>
        <taxon>Anophelinae</taxon>
        <taxon>Anopheles</taxon>
    </lineage>
</organism>